<proteinExistence type="evidence at transcript level"/>
<feature type="region of interest" description="Disordered" evidence="6">
    <location>
        <begin position="56"/>
        <end position="82"/>
    </location>
</feature>
<dbReference type="InterPro" id="IPR013826">
    <property type="entry name" value="Topo_IA_cen_sub3"/>
</dbReference>
<keyword evidence="4 5" id="KW-0413">Isomerase</keyword>
<dbReference type="InterPro" id="IPR003602">
    <property type="entry name" value="Topo_IA_DNA-bd_dom"/>
</dbReference>
<organism evidence="8">
    <name type="scientific">Schistosoma japonicum</name>
    <name type="common">Blood fluke</name>
    <dbReference type="NCBI Taxonomy" id="6182"/>
    <lineage>
        <taxon>Eukaryota</taxon>
        <taxon>Metazoa</taxon>
        <taxon>Spiralia</taxon>
        <taxon>Lophotrochozoa</taxon>
        <taxon>Platyhelminthes</taxon>
        <taxon>Trematoda</taxon>
        <taxon>Digenea</taxon>
        <taxon>Strigeidida</taxon>
        <taxon>Schistosomatoidea</taxon>
        <taxon>Schistosomatidae</taxon>
        <taxon>Schistosoma</taxon>
    </lineage>
</organism>
<comment type="catalytic activity">
    <reaction evidence="5">
        <text>ATP-independent breakage of single-stranded DNA, followed by passage and rejoining.</text>
        <dbReference type="EC" id="5.6.2.1"/>
    </reaction>
</comment>
<evidence type="ECO:0000313" key="8">
    <source>
        <dbReference type="EMBL" id="AAW26722.1"/>
    </source>
</evidence>
<evidence type="ECO:0000256" key="6">
    <source>
        <dbReference type="SAM" id="MobiDB-lite"/>
    </source>
</evidence>
<dbReference type="Pfam" id="PF01131">
    <property type="entry name" value="Topoisom_bac"/>
    <property type="match status" value="1"/>
</dbReference>
<keyword evidence="3 5" id="KW-0238">DNA-binding</keyword>
<dbReference type="FunFam" id="1.10.290.10:FF:000001">
    <property type="entry name" value="DNA topoisomerase"/>
    <property type="match status" value="1"/>
</dbReference>
<dbReference type="AlphaFoldDB" id="Q5DBT4"/>
<dbReference type="PANTHER" id="PTHR11390">
    <property type="entry name" value="PROKARYOTIC DNA TOPOISOMERASE"/>
    <property type="match status" value="1"/>
</dbReference>
<dbReference type="EMBL" id="AY814990">
    <property type="protein sequence ID" value="AAW26722.1"/>
    <property type="molecule type" value="mRNA"/>
</dbReference>
<dbReference type="PROSITE" id="PS52039">
    <property type="entry name" value="TOPO_IA_2"/>
    <property type="match status" value="1"/>
</dbReference>
<reference evidence="8" key="2">
    <citation type="journal article" date="2006" name="PLoS Pathog.">
        <title>New perspectives on host-parasite interplay by comparative transcriptomic and proteomic analyses of Schistosoma japonicum.</title>
        <authorList>
            <person name="Liu F."/>
            <person name="Lu J."/>
            <person name="Hu W."/>
            <person name="Wang S.Y."/>
            <person name="Cui S.J."/>
            <person name="Chi M."/>
            <person name="Yan Q."/>
            <person name="Wang X.R."/>
            <person name="Song H.D."/>
            <person name="Xu X.N."/>
            <person name="Wang J.J."/>
            <person name="Zhang X.L."/>
            <person name="Zhang X."/>
            <person name="Wang Z.Q."/>
            <person name="Xue C.L."/>
            <person name="Brindley P.J."/>
            <person name="McManus D.P."/>
            <person name="Yang P.Y."/>
            <person name="Feng Z."/>
            <person name="Chen Z."/>
            <person name="Han Z.G."/>
        </authorList>
    </citation>
    <scope>NUCLEOTIDE SEQUENCE</scope>
</reference>
<evidence type="ECO:0000256" key="4">
    <source>
        <dbReference type="ARBA" id="ARBA00023235"/>
    </source>
</evidence>
<dbReference type="GO" id="GO:0003677">
    <property type="term" value="F:DNA binding"/>
    <property type="evidence" value="ECO:0007669"/>
    <property type="project" value="UniProtKB-KW"/>
</dbReference>
<dbReference type="GO" id="GO:0003917">
    <property type="term" value="F:DNA topoisomerase type I (single strand cut, ATP-independent) activity"/>
    <property type="evidence" value="ECO:0007669"/>
    <property type="project" value="UniProtKB-EC"/>
</dbReference>
<dbReference type="Gene3D" id="1.10.290.10">
    <property type="entry name" value="Topoisomerase I, domain 4"/>
    <property type="match status" value="1"/>
</dbReference>
<dbReference type="GO" id="GO:0006310">
    <property type="term" value="P:DNA recombination"/>
    <property type="evidence" value="ECO:0007669"/>
    <property type="project" value="TreeGrafter"/>
</dbReference>
<comment type="similarity">
    <text evidence="1 5">Belongs to the type IA topoisomerase family.</text>
</comment>
<dbReference type="InterPro" id="IPR013497">
    <property type="entry name" value="Topo_IA_cen"/>
</dbReference>
<dbReference type="InterPro" id="IPR023406">
    <property type="entry name" value="Topo_IA_AS"/>
</dbReference>
<dbReference type="EC" id="5.6.2.1" evidence="5"/>
<name>Q5DBT4_SCHJA</name>
<dbReference type="InterPro" id="IPR023405">
    <property type="entry name" value="Topo_IA_core_domain"/>
</dbReference>
<feature type="domain" description="Topo IA-type catalytic" evidence="7">
    <location>
        <begin position="1"/>
        <end position="139"/>
    </location>
</feature>
<evidence type="ECO:0000259" key="7">
    <source>
        <dbReference type="PROSITE" id="PS52039"/>
    </source>
</evidence>
<evidence type="ECO:0000256" key="3">
    <source>
        <dbReference type="ARBA" id="ARBA00023125"/>
    </source>
</evidence>
<evidence type="ECO:0000256" key="1">
    <source>
        <dbReference type="ARBA" id="ARBA00009446"/>
    </source>
</evidence>
<dbReference type="InterPro" id="IPR000380">
    <property type="entry name" value="Topo_IA"/>
</dbReference>
<dbReference type="GO" id="GO:0005634">
    <property type="term" value="C:nucleus"/>
    <property type="evidence" value="ECO:0007669"/>
    <property type="project" value="TreeGrafter"/>
</dbReference>
<dbReference type="GO" id="GO:0006265">
    <property type="term" value="P:DNA topological change"/>
    <property type="evidence" value="ECO:0007669"/>
    <property type="project" value="InterPro"/>
</dbReference>
<sequence>MGAKYAMQLAERLYTKGFISYPRTETKIFPPDLDLKSLVRVQTQDFRWSDFANRILERGPNPRNGKSSDKAHPPIHPLKAGDSLQGDEARLYELVTRHFLACLSADAEGAETIVRLCIGKPTLPRTSSSSACMGNLLTP</sequence>
<dbReference type="PROSITE" id="PS00396">
    <property type="entry name" value="TOPO_IA_1"/>
    <property type="match status" value="1"/>
</dbReference>
<comment type="function">
    <text evidence="5">Introduces a single-strand break via transesterification at a target site in duplex DNA. Releases the supercoiling and torsional tension of DNA introduced during the DNA replication and transcription by transiently cleaving and rejoining one strand of the DNA duplex. The scissile phosphodiester is attacked by the catalytic tyrosine of the enzyme, resulting in the formation of a DNA-(5'-phosphotyrosyl)-enzyme intermediate and the expulsion of a 3'-OH DNA strand.</text>
</comment>
<protein>
    <recommendedName>
        <fullName evidence="5">DNA topoisomerase</fullName>
        <ecNumber evidence="5">5.6.2.1</ecNumber>
    </recommendedName>
</protein>
<keyword evidence="2 5" id="KW-0799">Topoisomerase</keyword>
<evidence type="ECO:0000256" key="2">
    <source>
        <dbReference type="ARBA" id="ARBA00023029"/>
    </source>
</evidence>
<dbReference type="GO" id="GO:0006281">
    <property type="term" value="P:DNA repair"/>
    <property type="evidence" value="ECO:0007669"/>
    <property type="project" value="TreeGrafter"/>
</dbReference>
<accession>Q5DBT4</accession>
<dbReference type="PANTHER" id="PTHR11390:SF21">
    <property type="entry name" value="DNA TOPOISOMERASE 3-ALPHA"/>
    <property type="match status" value="1"/>
</dbReference>
<dbReference type="SUPFAM" id="SSF56712">
    <property type="entry name" value="Prokaryotic type I DNA topoisomerase"/>
    <property type="match status" value="1"/>
</dbReference>
<dbReference type="GO" id="GO:0031422">
    <property type="term" value="C:RecQ family helicase-topoisomerase III complex"/>
    <property type="evidence" value="ECO:0007669"/>
    <property type="project" value="TreeGrafter"/>
</dbReference>
<reference evidence="8" key="1">
    <citation type="submission" date="2004-11" db="EMBL/GenBank/DDBJ databases">
        <title>The full-length cDNA sequences of Schistosoma japonicum genes.</title>
        <authorList>
            <person name="Han Z."/>
        </authorList>
    </citation>
    <scope>NUCLEOTIDE SEQUENCE</scope>
</reference>
<dbReference type="SMART" id="SM00437">
    <property type="entry name" value="TOP1Ac"/>
    <property type="match status" value="1"/>
</dbReference>
<evidence type="ECO:0000256" key="5">
    <source>
        <dbReference type="RuleBase" id="RU362092"/>
    </source>
</evidence>